<keyword evidence="2" id="KW-1185">Reference proteome</keyword>
<evidence type="ECO:0000313" key="1">
    <source>
        <dbReference type="EMBL" id="AMM43802.1"/>
    </source>
</evidence>
<evidence type="ECO:0000313" key="2">
    <source>
        <dbReference type="Proteomes" id="UP000223891"/>
    </source>
</evidence>
<proteinExistence type="predicted"/>
<protein>
    <submittedName>
        <fullName evidence="1">Baseplate wedge</fullName>
    </submittedName>
</protein>
<dbReference type="EMBL" id="KU574722">
    <property type="protein sequence ID" value="AMM43802.1"/>
    <property type="molecule type" value="Genomic_DNA"/>
</dbReference>
<gene>
    <name evidence="1" type="ORF">CBB_237</name>
</gene>
<dbReference type="Proteomes" id="UP000223891">
    <property type="component" value="Segment"/>
</dbReference>
<organism evidence="1 2">
    <name type="scientific">Pectobacterium phage vB_PcaM_CBB</name>
    <dbReference type="NCBI Taxonomy" id="2772511"/>
    <lineage>
        <taxon>Viruses</taxon>
        <taxon>Duplodnaviria</taxon>
        <taxon>Heunggongvirae</taxon>
        <taxon>Uroviricota</taxon>
        <taxon>Caudoviricetes</taxon>
        <taxon>Mimasvirus</taxon>
        <taxon>Mimasvirus CBB</taxon>
    </lineage>
</organism>
<reference evidence="2" key="1">
    <citation type="submission" date="2016-01" db="EMBL/GenBank/DDBJ databases">
        <title>Isolation and Characterization of Enterobacteria phage CBB.</title>
        <authorList>
            <person name="Buttimer C.T.H."/>
            <person name="Hendrix H."/>
            <person name="Alexandre H."/>
            <person name="O'Mahony J."/>
            <person name="Lavigne R."/>
            <person name="Coffey A."/>
        </authorList>
    </citation>
    <scope>NUCLEOTIDE SEQUENCE [LARGE SCALE GENOMIC DNA]</scope>
</reference>
<accession>A0A1L2CUU9</accession>
<sequence length="1154" mass="131684">MAQQKRQSNLYAAEDWQQVYESFAQINLTAYDFDTIRESMVNYLRLTYPDSFNDWIENDEFIFILDTIALIGQNLAFRMDMNSRENFLDTAERRASVLKLAKMISYAPKRAYPGRGLAKVMTVKTNQDIKNSFGQSLRNQIIRWNDPSDNNWYENFILVMNSSFVDTNQFGDPIKKITINGVSNHLYQMNTIPMSAPNIPFSANINGESMTFEVVNPDITSTGTAVERHPQPQEQKHIIYRNDGNGFDSPYTGFFVYFKQGNLSFTDYQYDQRIENRVQDVDTNNINETDVWVQEITEDGLVRTKWTRVPAIESIAYNSVDRRQKNIFSVTTRDNDQITIKFPDARSGQVPRGSYRFWYRVSNGETYTIKTTDIQNKSIKYTYRTNTQSEYESSTLDIQFSLQFQSSLAQSRETLEQIKERAPQLYYTQNRFVNGEDYNIAPLMLGNSVLKAKAINRIYSGQSRFIDINDPTGKYQNTDVFTDDGAIYRDSAHGSTSLLLPSSKSNTAVVIDNIQPLIGDTAVIQLYQEFPSNTVLVTNNQQWNPEFNSNYSSNTYGRILVNGTAQVYEIGTLLNFPTQSGIDIWTSVVDSLDNGYLVLSLPISNLQSLTEYIKPFRVKFSNVEVQTIAAELDKKTDFVLIYDTNTLTWIPIEGTYTTDTVTYNNTSYPILVKCSYTAESWDFVSNGIDYVFVGGEKVRFYFVSTENISDISTGTVQSDKIDVLSYNSNYTNNNGYTDDEQFQIIETVNQENGYIDGSRVIITSAQRDTNGIPLNPNQFRKIVPLLSGVDKVKYEQWLFFHENTDFTIDFIDPLTSEFTLLDSSWTYTAAQANAETVAYKKAAFLRNVNMRSTSVTQLLNKGSGFVVAFELNGEDYFIEQTVGNNNDRMNNFLSNMTLPSDESPLTPEQAFARAITNMSDPNADESVRLDYYGYKDVSTDYFIKKDARVDINYHWKHYAPDDNRIDPSKTNLIDMYVLTTSYKEAVDIWLKQNDGSEFPKPPTSAELSEMFADVENRIVVSDSTIWHSAKYLQLFGDTADPDYRADFKVIKLPNSTLSDDEIRQRVISLTNEFFSVDNWDFGESFYYTELATYIHINLSTEIASVVIVPQNPSSKFGELFEIPSASDQLFVSTATVDNVIIVNSLAKSNINIGK</sequence>
<name>A0A1L2CUU9_9CAUD</name>